<reference evidence="1" key="1">
    <citation type="journal article" date="2020" name="mSystems">
        <title>Genome- and Community-Level Interaction Insights into Carbon Utilization and Element Cycling Functions of Hydrothermarchaeota in Hydrothermal Sediment.</title>
        <authorList>
            <person name="Zhou Z."/>
            <person name="Liu Y."/>
            <person name="Xu W."/>
            <person name="Pan J."/>
            <person name="Luo Z.H."/>
            <person name="Li M."/>
        </authorList>
    </citation>
    <scope>NUCLEOTIDE SEQUENCE [LARGE SCALE GENOMIC DNA]</scope>
    <source>
        <strain evidence="1">SpSt-243</strain>
    </source>
</reference>
<protein>
    <submittedName>
        <fullName evidence="1">TIGR04255 family protein</fullName>
    </submittedName>
</protein>
<dbReference type="NCBIfam" id="TIGR04255">
    <property type="entry name" value="sporadTIGR04255"/>
    <property type="match status" value="1"/>
</dbReference>
<comment type="caution">
    <text evidence="1">The sequence shown here is derived from an EMBL/GenBank/DDBJ whole genome shotgun (WGS) entry which is preliminary data.</text>
</comment>
<accession>A0A7C1T8F5</accession>
<dbReference type="InterPro" id="IPR026349">
    <property type="entry name" value="CHP04255"/>
</dbReference>
<name>A0A7C1T8F5_9HYPH</name>
<sequence length="286" mass="32492">MSAQDTRICSRMTRMEKLMFEPLNKGHAISEAIFFFEFDNIPAAVLTLMLDAYPKVATDLPRNDPMPGMFFEQSSAGFSMNQVPGAEWKHFKPDGNPDWLARITPNSVSVHCMEYSRWTEVWPKAYRILAEIFQPCEQHLLPLMNVGLRYVDRFDFTNDPALYDARLLIRAGSPHIAPQVLDCGARWHSYTGWFEFSKELGMEVLQQLNVDAVEQIGTKLPIVSITHASLLRGQAPGQLDNFRRFTHMSDSMIARLMSVAHSNNQRLLREVLTDDMLNGIGLGLGE</sequence>
<evidence type="ECO:0000313" key="1">
    <source>
        <dbReference type="EMBL" id="HEB42564.1"/>
    </source>
</evidence>
<gene>
    <name evidence="1" type="ORF">ENP70_02420</name>
</gene>
<dbReference type="AlphaFoldDB" id="A0A7C1T8F5"/>
<proteinExistence type="predicted"/>
<dbReference type="EMBL" id="DSKI01000134">
    <property type="protein sequence ID" value="HEB42564.1"/>
    <property type="molecule type" value="Genomic_DNA"/>
</dbReference>
<organism evidence="1">
    <name type="scientific">Agrobacterium albertimagni</name>
    <dbReference type="NCBI Taxonomy" id="147266"/>
    <lineage>
        <taxon>Bacteria</taxon>
        <taxon>Pseudomonadati</taxon>
        <taxon>Pseudomonadota</taxon>
        <taxon>Alphaproteobacteria</taxon>
        <taxon>Hyphomicrobiales</taxon>
        <taxon>Rhizobiaceae</taxon>
        <taxon>Rhizobium/Agrobacterium group</taxon>
        <taxon>Agrobacterium</taxon>
    </lineage>
</organism>